<protein>
    <submittedName>
        <fullName evidence="2">Uncharacterized protein</fullName>
    </submittedName>
</protein>
<reference evidence="2" key="1">
    <citation type="submission" date="2020-05" db="EMBL/GenBank/DDBJ databases">
        <title>Phylogenomic resolution of chytrid fungi.</title>
        <authorList>
            <person name="Stajich J.E."/>
            <person name="Amses K."/>
            <person name="Simmons R."/>
            <person name="Seto K."/>
            <person name="Myers J."/>
            <person name="Bonds A."/>
            <person name="Quandt C.A."/>
            <person name="Barry K."/>
            <person name="Liu P."/>
            <person name="Grigoriev I."/>
            <person name="Longcore J.E."/>
            <person name="James T.Y."/>
        </authorList>
    </citation>
    <scope>NUCLEOTIDE SEQUENCE</scope>
    <source>
        <strain evidence="2">JEL0476</strain>
    </source>
</reference>
<evidence type="ECO:0000256" key="1">
    <source>
        <dbReference type="SAM" id="MobiDB-lite"/>
    </source>
</evidence>
<feature type="compositionally biased region" description="Low complexity" evidence="1">
    <location>
        <begin position="304"/>
        <end position="313"/>
    </location>
</feature>
<dbReference type="InterPro" id="IPR027267">
    <property type="entry name" value="AH/BAR_dom_sf"/>
</dbReference>
<proteinExistence type="predicted"/>
<dbReference type="Proteomes" id="UP001211065">
    <property type="component" value="Unassembled WGS sequence"/>
</dbReference>
<accession>A0AAD5U2Y8</accession>
<comment type="caution">
    <text evidence="2">The sequence shown here is derived from an EMBL/GenBank/DDBJ whole genome shotgun (WGS) entry which is preliminary data.</text>
</comment>
<feature type="compositionally biased region" description="Polar residues" evidence="1">
    <location>
        <begin position="314"/>
        <end position="328"/>
    </location>
</feature>
<feature type="region of interest" description="Disordered" evidence="1">
    <location>
        <begin position="399"/>
        <end position="419"/>
    </location>
</feature>
<name>A0AAD5U2Y8_9FUNG</name>
<evidence type="ECO:0000313" key="3">
    <source>
        <dbReference type="Proteomes" id="UP001211065"/>
    </source>
</evidence>
<feature type="region of interest" description="Disordered" evidence="1">
    <location>
        <begin position="304"/>
        <end position="328"/>
    </location>
</feature>
<evidence type="ECO:0000313" key="2">
    <source>
        <dbReference type="EMBL" id="KAJ3218565.1"/>
    </source>
</evidence>
<sequence length="640" mass="72185">MLSFGKEKNKNVNHVNLQNILKQINNLKQIATSYSQTFINLATAFDAYESNLLSEGSKNTMILSNFGKIFTQIASQIDSMSEMMQNVLVLPSRKILESRAQKLHENEIYFIKNEKELKEKINKLEKDSQKKIPPGSPTFMLNNSTLQQLKKLLENLNISYQNEIFYKEFEVYQFFCKGSNDISNFLQKNLNTQLNFIKDIQNSYNAMQSRDLEILDFEKKLLNSNTKNLKSDLVGTKHYDSLAAPKKFWSLEGKSAKIFTENFLKKNEISQKYEISESSNEIKNRKLQNKSKVMYASVNDKFYTSSSSRTDSSVFNQQKRGSLPSQNDLTSMRKHIDLNGNFFIKENSSGSASCESTMNKENSSRKHFSVNATSLDCIMPLNEIAENLDTAKLLQKKNSQTPANINQESSASIPTSSDKPLVPKCTLQSSFPNIAFFGTEDIKSIPVKNMESTLHISEIVPDNETKSNVATLQGIIEYAIVKWDYEARSGKELNIKKVGALAMLIAVMFAGDSEPTGSDDLKRDDMTTQATLTAIDLSTPTSTLVSDDCKSCVKNCFNNDQQNMEYINREEFRCLANNCGETCLLSRNLPFPCKRCRLLCFMTSPSHDDYDNCVFDNCADCDNGFGSTTTTTTSTTTSSL</sequence>
<dbReference type="AlphaFoldDB" id="A0AAD5U2Y8"/>
<dbReference type="EMBL" id="JADGJW010000374">
    <property type="protein sequence ID" value="KAJ3218565.1"/>
    <property type="molecule type" value="Genomic_DNA"/>
</dbReference>
<dbReference type="Gene3D" id="1.20.1270.60">
    <property type="entry name" value="Arfaptin homology (AH) domain/BAR domain"/>
    <property type="match status" value="1"/>
</dbReference>
<gene>
    <name evidence="2" type="ORF">HK099_005011</name>
</gene>
<organism evidence="2 3">
    <name type="scientific">Clydaea vesicula</name>
    <dbReference type="NCBI Taxonomy" id="447962"/>
    <lineage>
        <taxon>Eukaryota</taxon>
        <taxon>Fungi</taxon>
        <taxon>Fungi incertae sedis</taxon>
        <taxon>Chytridiomycota</taxon>
        <taxon>Chytridiomycota incertae sedis</taxon>
        <taxon>Chytridiomycetes</taxon>
        <taxon>Lobulomycetales</taxon>
        <taxon>Lobulomycetaceae</taxon>
        <taxon>Clydaea</taxon>
    </lineage>
</organism>
<keyword evidence="3" id="KW-1185">Reference proteome</keyword>
<feature type="compositionally biased region" description="Polar residues" evidence="1">
    <location>
        <begin position="399"/>
        <end position="418"/>
    </location>
</feature>